<organism evidence="8 9">
    <name type="scientific">Inmirania thermothiophila</name>
    <dbReference type="NCBI Taxonomy" id="1750597"/>
    <lineage>
        <taxon>Bacteria</taxon>
        <taxon>Pseudomonadati</taxon>
        <taxon>Pseudomonadota</taxon>
        <taxon>Gammaproteobacteria</taxon>
        <taxon>Chromatiales</taxon>
        <taxon>Ectothiorhodospiraceae</taxon>
        <taxon>Inmirania</taxon>
    </lineage>
</organism>
<dbReference type="GO" id="GO:0047693">
    <property type="term" value="F:ATP diphosphatase activity"/>
    <property type="evidence" value="ECO:0007669"/>
    <property type="project" value="UniProtKB-EC"/>
</dbReference>
<dbReference type="PROSITE" id="PS50305">
    <property type="entry name" value="SIRTUIN"/>
    <property type="match status" value="1"/>
</dbReference>
<dbReference type="GO" id="GO:0046047">
    <property type="term" value="P:TTP catabolic process"/>
    <property type="evidence" value="ECO:0007669"/>
    <property type="project" value="TreeGrafter"/>
</dbReference>
<dbReference type="SUPFAM" id="SSF101386">
    <property type="entry name" value="all-alpha NTP pyrophosphatases"/>
    <property type="match status" value="2"/>
</dbReference>
<feature type="binding site" evidence="5">
    <location>
        <begin position="104"/>
        <end position="107"/>
    </location>
    <ligand>
        <name>NAD(+)</name>
        <dbReference type="ChEBI" id="CHEBI:57540"/>
    </ligand>
</feature>
<keyword evidence="5 6" id="KW-0862">Zinc</keyword>
<dbReference type="InterPro" id="IPR011551">
    <property type="entry name" value="NTP_PyrPHydrolase_MazG"/>
</dbReference>
<evidence type="ECO:0000256" key="3">
    <source>
        <dbReference type="ARBA" id="ARBA00052141"/>
    </source>
</evidence>
<feature type="domain" description="Deacetylase sirtuin-type" evidence="7">
    <location>
        <begin position="1"/>
        <end position="261"/>
    </location>
</feature>
<dbReference type="AlphaFoldDB" id="A0A3N1Y1W9"/>
<feature type="binding site" evidence="5">
    <location>
        <begin position="188"/>
        <end position="190"/>
    </location>
    <ligand>
        <name>NAD(+)</name>
        <dbReference type="ChEBI" id="CHEBI:57540"/>
    </ligand>
</feature>
<feature type="binding site" evidence="5">
    <location>
        <position position="73"/>
    </location>
    <ligand>
        <name>substrate</name>
    </ligand>
</feature>
<feature type="binding site" evidence="5 6">
    <location>
        <position position="130"/>
    </location>
    <ligand>
        <name>Zn(2+)</name>
        <dbReference type="ChEBI" id="CHEBI:29105"/>
    </ligand>
</feature>
<comment type="catalytic activity">
    <reaction evidence="5">
        <text>N(6)-succinyl-L-lysyl-[protein] + NAD(+) + H2O = 2''-O-succinyl-ADP-D-ribose + nicotinamide + L-lysyl-[protein]</text>
        <dbReference type="Rhea" id="RHEA:47668"/>
        <dbReference type="Rhea" id="RHEA-COMP:9752"/>
        <dbReference type="Rhea" id="RHEA-COMP:11877"/>
        <dbReference type="ChEBI" id="CHEBI:15377"/>
        <dbReference type="ChEBI" id="CHEBI:17154"/>
        <dbReference type="ChEBI" id="CHEBI:29969"/>
        <dbReference type="ChEBI" id="CHEBI:57540"/>
        <dbReference type="ChEBI" id="CHEBI:87830"/>
        <dbReference type="ChEBI" id="CHEBI:87832"/>
    </reaction>
</comment>
<dbReference type="InterPro" id="IPR004518">
    <property type="entry name" value="MazG-like_dom"/>
</dbReference>
<comment type="subcellular location">
    <subcellularLocation>
        <location evidence="5">Cytoplasm</location>
    </subcellularLocation>
</comment>
<comment type="similarity">
    <text evidence="4">Belongs to the nucleoside triphosphate pyrophosphohydrolase family.</text>
</comment>
<keyword evidence="2 5" id="KW-0520">NAD</keyword>
<dbReference type="FunFam" id="1.10.287.1080:FF:000001">
    <property type="entry name" value="Nucleoside triphosphate pyrophosphohydrolase"/>
    <property type="match status" value="1"/>
</dbReference>
<comment type="catalytic activity">
    <reaction evidence="3">
        <text>ATP + H2O = AMP + diphosphate + H(+)</text>
        <dbReference type="Rhea" id="RHEA:14245"/>
        <dbReference type="ChEBI" id="CHEBI:15377"/>
        <dbReference type="ChEBI" id="CHEBI:15378"/>
        <dbReference type="ChEBI" id="CHEBI:30616"/>
        <dbReference type="ChEBI" id="CHEBI:33019"/>
        <dbReference type="ChEBI" id="CHEBI:456215"/>
        <dbReference type="EC" id="3.6.1.8"/>
    </reaction>
</comment>
<feature type="binding site" evidence="5">
    <location>
        <position position="232"/>
    </location>
    <ligand>
        <name>NAD(+)</name>
        <dbReference type="ChEBI" id="CHEBI:57540"/>
    </ligand>
</feature>
<protein>
    <recommendedName>
        <fullName evidence="5">NAD-dependent protein deacylase</fullName>
        <ecNumber evidence="5">2.3.1.286</ecNumber>
    </recommendedName>
    <alternativeName>
        <fullName evidence="5">Regulatory protein SIR2 homolog</fullName>
    </alternativeName>
</protein>
<dbReference type="EMBL" id="RJVI01000002">
    <property type="protein sequence ID" value="ROR32820.1"/>
    <property type="molecule type" value="Genomic_DNA"/>
</dbReference>
<comment type="catalytic activity">
    <reaction evidence="5">
        <text>N(6)-acetyl-L-lysyl-[protein] + NAD(+) + H2O = 2''-O-acetyl-ADP-D-ribose + nicotinamide + L-lysyl-[protein]</text>
        <dbReference type="Rhea" id="RHEA:43636"/>
        <dbReference type="Rhea" id="RHEA-COMP:9752"/>
        <dbReference type="Rhea" id="RHEA-COMP:10731"/>
        <dbReference type="ChEBI" id="CHEBI:15377"/>
        <dbReference type="ChEBI" id="CHEBI:17154"/>
        <dbReference type="ChEBI" id="CHEBI:29969"/>
        <dbReference type="ChEBI" id="CHEBI:57540"/>
        <dbReference type="ChEBI" id="CHEBI:61930"/>
        <dbReference type="ChEBI" id="CHEBI:83767"/>
        <dbReference type="EC" id="2.3.1.286"/>
    </reaction>
</comment>
<dbReference type="InterPro" id="IPR027546">
    <property type="entry name" value="Sirtuin_class_III"/>
</dbReference>
<evidence type="ECO:0000256" key="2">
    <source>
        <dbReference type="ARBA" id="ARBA00023027"/>
    </source>
</evidence>
<dbReference type="NCBIfam" id="NF001753">
    <property type="entry name" value="PRK00481.1-3"/>
    <property type="match status" value="1"/>
</dbReference>
<feature type="binding site" evidence="5 6">
    <location>
        <position position="148"/>
    </location>
    <ligand>
        <name>Zn(2+)</name>
        <dbReference type="ChEBI" id="CHEBI:29105"/>
    </ligand>
</feature>
<dbReference type="EC" id="2.3.1.286" evidence="5"/>
<dbReference type="Proteomes" id="UP000276634">
    <property type="component" value="Unassembled WGS sequence"/>
</dbReference>
<evidence type="ECO:0000256" key="5">
    <source>
        <dbReference type="HAMAP-Rule" id="MF_01121"/>
    </source>
</evidence>
<comment type="cofactor">
    <cofactor evidence="5">
        <name>Zn(2+)</name>
        <dbReference type="ChEBI" id="CHEBI:29105"/>
    </cofactor>
    <text evidence="5">Binds 1 zinc ion per subunit.</text>
</comment>
<keyword evidence="5 6" id="KW-0479">Metal-binding</keyword>
<dbReference type="GO" id="GO:0036054">
    <property type="term" value="F:protein-malonyllysine demalonylase activity"/>
    <property type="evidence" value="ECO:0007669"/>
    <property type="project" value="InterPro"/>
</dbReference>
<dbReference type="Gene3D" id="3.30.1600.10">
    <property type="entry name" value="SIR2/SIRT2 'Small Domain"/>
    <property type="match status" value="1"/>
</dbReference>
<feature type="binding site" evidence="5">
    <location>
        <begin position="214"/>
        <end position="216"/>
    </location>
    <ligand>
        <name>NAD(+)</name>
        <dbReference type="ChEBI" id="CHEBI:57540"/>
    </ligand>
</feature>
<dbReference type="InterPro" id="IPR026591">
    <property type="entry name" value="Sirtuin_cat_small_dom_sf"/>
</dbReference>
<evidence type="ECO:0000256" key="1">
    <source>
        <dbReference type="ARBA" id="ARBA00022679"/>
    </source>
</evidence>
<dbReference type="Gene3D" id="1.10.287.1080">
    <property type="entry name" value="MazG-like"/>
    <property type="match status" value="2"/>
</dbReference>
<dbReference type="GO" id="GO:0006203">
    <property type="term" value="P:dGTP catabolic process"/>
    <property type="evidence" value="ECO:0007669"/>
    <property type="project" value="TreeGrafter"/>
</dbReference>
<dbReference type="InterPro" id="IPR029035">
    <property type="entry name" value="DHS-like_NAD/FAD-binding_dom"/>
</dbReference>
<sequence>MEEPVPPQALVQALAKARRIAVLTGAGVSAESGVPTFRDAATGLWARYDPHELATPEAFARDPALVWDWYAWRHALVARAEPNAAHRALALAEAQSEHFTLVTQNVDGLHRRAGSRRLVELHGTLTRARCTGCAARYPFPPPPHPPHCPRCDALLRPDVVWFGEAVPAEALDTARAAAASCEVLLVVGTSARVEPAASLARVALAAGAVVAEINPEATPLSAHAHHVLRGPAAGVLPRLIAAAFPGLAPALEDDAARLRRLIDLMARLRDPERGCPWDRAQTFATIAPYTIEEAYEVADAIARGDLGALREELGDLLFQVVFHARMAEEQGAFDLRAVIDGLVAKMRRRHPHVFGDASVDDAAAQSRHWEAIKAAERGAADSALDGIALALPALVRAAKVQRRAARVGFDWDAPEAVLEKVREETAELAAELAARDRARLADELGDLLFAAVNLARHLGVDAEDALRRATARFEARFRTMERLAAARGTALAALDAEALEALWAEAKAAEAARS</sequence>
<comment type="similarity">
    <text evidence="5">Belongs to the sirtuin family. Class III subfamily.</text>
</comment>
<dbReference type="FunFam" id="1.10.287.1080:FF:000003">
    <property type="entry name" value="Nucleoside triphosphate pyrophosphohydrolase"/>
    <property type="match status" value="1"/>
</dbReference>
<dbReference type="GO" id="GO:0005737">
    <property type="term" value="C:cytoplasm"/>
    <property type="evidence" value="ECO:0007669"/>
    <property type="project" value="UniProtKB-SubCell"/>
</dbReference>
<dbReference type="InterPro" id="IPR048011">
    <property type="entry name" value="NTP-PPase_MazG-like_C"/>
</dbReference>
<proteinExistence type="inferred from homology"/>
<gene>
    <name evidence="5" type="primary">cobB</name>
    <name evidence="8" type="ORF">EDC57_2033</name>
</gene>
<evidence type="ECO:0000256" key="4">
    <source>
        <dbReference type="ARBA" id="ARBA00061115"/>
    </source>
</evidence>
<dbReference type="CDD" id="cd01412">
    <property type="entry name" value="SIRT5_Af1_CobB"/>
    <property type="match status" value="1"/>
</dbReference>
<dbReference type="GO" id="GO:0034979">
    <property type="term" value="F:NAD-dependent protein lysine deacetylase activity"/>
    <property type="evidence" value="ECO:0007669"/>
    <property type="project" value="UniProtKB-UniRule"/>
</dbReference>
<feature type="binding site" evidence="5">
    <location>
        <position position="70"/>
    </location>
    <ligand>
        <name>substrate</name>
    </ligand>
</feature>
<dbReference type="GO" id="GO:0008270">
    <property type="term" value="F:zinc ion binding"/>
    <property type="evidence" value="ECO:0007669"/>
    <property type="project" value="UniProtKB-UniRule"/>
</dbReference>
<dbReference type="PANTHER" id="PTHR30522">
    <property type="entry name" value="NUCLEOSIDE TRIPHOSPHATE PYROPHOSPHOHYDROLASE"/>
    <property type="match status" value="1"/>
</dbReference>
<dbReference type="InterPro" id="IPR048015">
    <property type="entry name" value="NTP-PPase_MazG-like_N"/>
</dbReference>
<dbReference type="CDD" id="cd11528">
    <property type="entry name" value="NTP-PPase_MazG_Nterm"/>
    <property type="match status" value="1"/>
</dbReference>
<dbReference type="GO" id="GO:0046061">
    <property type="term" value="P:dATP catabolic process"/>
    <property type="evidence" value="ECO:0007669"/>
    <property type="project" value="TreeGrafter"/>
</dbReference>
<feature type="active site" description="Proton acceptor" evidence="5 6">
    <location>
        <position position="122"/>
    </location>
</feature>
<dbReference type="PANTHER" id="PTHR30522:SF0">
    <property type="entry name" value="NUCLEOSIDE TRIPHOSPHATE PYROPHOSPHOHYDROLASE"/>
    <property type="match status" value="1"/>
</dbReference>
<dbReference type="InterPro" id="IPR026590">
    <property type="entry name" value="Ssirtuin_cat_dom"/>
</dbReference>
<keyword evidence="5" id="KW-0963">Cytoplasm</keyword>
<dbReference type="GO" id="GO:0070403">
    <property type="term" value="F:NAD+ binding"/>
    <property type="evidence" value="ECO:0007669"/>
    <property type="project" value="UniProtKB-UniRule"/>
</dbReference>
<name>A0A3N1Y1W9_9GAMM</name>
<feature type="binding site" evidence="5 6">
    <location>
        <position position="133"/>
    </location>
    <ligand>
        <name>Zn(2+)</name>
        <dbReference type="ChEBI" id="CHEBI:29105"/>
    </ligand>
</feature>
<evidence type="ECO:0000313" key="9">
    <source>
        <dbReference type="Proteomes" id="UP000276634"/>
    </source>
</evidence>
<dbReference type="HAMAP" id="MF_01121">
    <property type="entry name" value="Sirtuin_ClassIII"/>
    <property type="match status" value="1"/>
</dbReference>
<dbReference type="GO" id="GO:0046076">
    <property type="term" value="P:dTTP catabolic process"/>
    <property type="evidence" value="ECO:0007669"/>
    <property type="project" value="TreeGrafter"/>
</dbReference>
<dbReference type="InterPro" id="IPR003000">
    <property type="entry name" value="Sirtuin"/>
</dbReference>
<comment type="function">
    <text evidence="5">NAD-dependent lysine deacetylase and desuccinylase that specifically removes acetyl and succinyl groups on target proteins. Modulates the activities of several proteins which are inactive in their acylated form.</text>
</comment>
<dbReference type="GO" id="GO:0036055">
    <property type="term" value="F:protein-succinyllysine desuccinylase activity"/>
    <property type="evidence" value="ECO:0007669"/>
    <property type="project" value="UniProtKB-UniRule"/>
</dbReference>
<dbReference type="GO" id="GO:0046052">
    <property type="term" value="P:UTP catabolic process"/>
    <property type="evidence" value="ECO:0007669"/>
    <property type="project" value="TreeGrafter"/>
</dbReference>
<dbReference type="GO" id="GO:0046081">
    <property type="term" value="P:dUTP catabolic process"/>
    <property type="evidence" value="ECO:0007669"/>
    <property type="project" value="TreeGrafter"/>
</dbReference>
<evidence type="ECO:0000313" key="8">
    <source>
        <dbReference type="EMBL" id="ROR32820.1"/>
    </source>
</evidence>
<evidence type="ECO:0000256" key="6">
    <source>
        <dbReference type="PROSITE-ProRule" id="PRU00236"/>
    </source>
</evidence>
<evidence type="ECO:0000259" key="7">
    <source>
        <dbReference type="PROSITE" id="PS50305"/>
    </source>
</evidence>
<dbReference type="Gene3D" id="3.40.50.1220">
    <property type="entry name" value="TPP-binding domain"/>
    <property type="match status" value="1"/>
</dbReference>
<accession>A0A3N1Y1W9</accession>
<reference evidence="8 9" key="1">
    <citation type="submission" date="2018-11" db="EMBL/GenBank/DDBJ databases">
        <title>Genomic Encyclopedia of Type Strains, Phase IV (KMG-IV): sequencing the most valuable type-strain genomes for metagenomic binning, comparative biology and taxonomic classification.</title>
        <authorList>
            <person name="Goeker M."/>
        </authorList>
    </citation>
    <scope>NUCLEOTIDE SEQUENCE [LARGE SCALE GENOMIC DNA]</scope>
    <source>
        <strain evidence="8 9">DSM 100275</strain>
    </source>
</reference>
<dbReference type="SUPFAM" id="SSF52467">
    <property type="entry name" value="DHS-like NAD/FAD-binding domain"/>
    <property type="match status" value="1"/>
</dbReference>
<feature type="binding site" evidence="5 6">
    <location>
        <position position="151"/>
    </location>
    <ligand>
        <name>Zn(2+)</name>
        <dbReference type="ChEBI" id="CHEBI:29105"/>
    </ligand>
</feature>
<dbReference type="NCBIfam" id="NF007113">
    <property type="entry name" value="PRK09562.1"/>
    <property type="match status" value="1"/>
</dbReference>
<comment type="domain">
    <text evidence="5">2 residues (Tyr-70 and Arg-73) present in a large hydrophobic pocket are probably involved in substrate specificity. They are important for desuccinylation activity, but dispensable for deacetylation activity.</text>
</comment>
<dbReference type="Pfam" id="PF02146">
    <property type="entry name" value="SIR2"/>
    <property type="match status" value="1"/>
</dbReference>
<dbReference type="NCBIfam" id="TIGR00444">
    <property type="entry name" value="mazG"/>
    <property type="match status" value="1"/>
</dbReference>
<keyword evidence="9" id="KW-1185">Reference proteome</keyword>
<comment type="caution">
    <text evidence="5">Lacks conserved residue(s) required for the propagation of feature annotation.</text>
</comment>
<dbReference type="Pfam" id="PF03819">
    <property type="entry name" value="MazG"/>
    <property type="match status" value="2"/>
</dbReference>
<comment type="caution">
    <text evidence="8">The sequence shown here is derived from an EMBL/GenBank/DDBJ whole genome shotgun (WGS) entry which is preliminary data.</text>
</comment>
<dbReference type="CDD" id="cd11529">
    <property type="entry name" value="NTP-PPase_MazG_Cterm"/>
    <property type="match status" value="1"/>
</dbReference>
<dbReference type="GO" id="GO:0006950">
    <property type="term" value="P:response to stress"/>
    <property type="evidence" value="ECO:0007669"/>
    <property type="project" value="UniProtKB-ARBA"/>
</dbReference>
<keyword evidence="1" id="KW-0808">Transferase</keyword>